<dbReference type="OrthoDB" id="10250354at2759"/>
<dbReference type="CDD" id="cd06257">
    <property type="entry name" value="DnaJ"/>
    <property type="match status" value="1"/>
</dbReference>
<dbReference type="InterPro" id="IPR001623">
    <property type="entry name" value="DnaJ_domain"/>
</dbReference>
<dbReference type="EMBL" id="KZ805415">
    <property type="protein sequence ID" value="PVH98358.1"/>
    <property type="molecule type" value="Genomic_DNA"/>
</dbReference>
<organism evidence="2 3">
    <name type="scientific">Periconia macrospinosa</name>
    <dbReference type="NCBI Taxonomy" id="97972"/>
    <lineage>
        <taxon>Eukaryota</taxon>
        <taxon>Fungi</taxon>
        <taxon>Dikarya</taxon>
        <taxon>Ascomycota</taxon>
        <taxon>Pezizomycotina</taxon>
        <taxon>Dothideomycetes</taxon>
        <taxon>Pleosporomycetidae</taxon>
        <taxon>Pleosporales</taxon>
        <taxon>Massarineae</taxon>
        <taxon>Periconiaceae</taxon>
        <taxon>Periconia</taxon>
    </lineage>
</organism>
<dbReference type="Pfam" id="PF00226">
    <property type="entry name" value="DnaJ"/>
    <property type="match status" value="1"/>
</dbReference>
<proteinExistence type="predicted"/>
<dbReference type="SUPFAM" id="SSF46565">
    <property type="entry name" value="Chaperone J-domain"/>
    <property type="match status" value="1"/>
</dbReference>
<name>A0A2V1DJW3_9PLEO</name>
<dbReference type="AlphaFoldDB" id="A0A2V1DJW3"/>
<dbReference type="PRINTS" id="PR00625">
    <property type="entry name" value="JDOMAIN"/>
</dbReference>
<keyword evidence="3" id="KW-1185">Reference proteome</keyword>
<dbReference type="Gene3D" id="1.10.287.110">
    <property type="entry name" value="DnaJ domain"/>
    <property type="match status" value="1"/>
</dbReference>
<accession>A0A2V1DJW3</accession>
<dbReference type="InterPro" id="IPR036869">
    <property type="entry name" value="J_dom_sf"/>
</dbReference>
<evidence type="ECO:0000259" key="1">
    <source>
        <dbReference type="PROSITE" id="PS50076"/>
    </source>
</evidence>
<gene>
    <name evidence="2" type="ORF">DM02DRAFT_531270</name>
</gene>
<evidence type="ECO:0000313" key="2">
    <source>
        <dbReference type="EMBL" id="PVH98358.1"/>
    </source>
</evidence>
<reference evidence="2 3" key="1">
    <citation type="journal article" date="2018" name="Sci. Rep.">
        <title>Comparative genomics provides insights into the lifestyle and reveals functional heterogeneity of dark septate endophytic fungi.</title>
        <authorList>
            <person name="Knapp D.G."/>
            <person name="Nemeth J.B."/>
            <person name="Barry K."/>
            <person name="Hainaut M."/>
            <person name="Henrissat B."/>
            <person name="Johnson J."/>
            <person name="Kuo A."/>
            <person name="Lim J.H.P."/>
            <person name="Lipzen A."/>
            <person name="Nolan M."/>
            <person name="Ohm R.A."/>
            <person name="Tamas L."/>
            <person name="Grigoriev I.V."/>
            <person name="Spatafora J.W."/>
            <person name="Nagy L.G."/>
            <person name="Kovacs G.M."/>
        </authorList>
    </citation>
    <scope>NUCLEOTIDE SEQUENCE [LARGE SCALE GENOMIC DNA]</scope>
    <source>
        <strain evidence="2 3">DSE2036</strain>
    </source>
</reference>
<feature type="domain" description="J" evidence="1">
    <location>
        <begin position="21"/>
        <end position="79"/>
    </location>
</feature>
<sequence length="164" mass="18798">MTSPSLAETYVGIFSAGELIDHYEILGLDMWATSEEVKNKYRQLRADYFENAPEKYRALQAAYLVLVDREARLKYDTLYRQRFGMPPPPSSKTPAPVARKDSMSVVESQQNDDPNWALKHFNPVYNPTIGTRTYWSYIPIAIDESGTFLSIPKYTGEMAKYARP</sequence>
<dbReference type="Proteomes" id="UP000244855">
    <property type="component" value="Unassembled WGS sequence"/>
</dbReference>
<dbReference type="PROSITE" id="PS50076">
    <property type="entry name" value="DNAJ_2"/>
    <property type="match status" value="1"/>
</dbReference>
<evidence type="ECO:0000313" key="3">
    <source>
        <dbReference type="Proteomes" id="UP000244855"/>
    </source>
</evidence>
<protein>
    <recommendedName>
        <fullName evidence="1">J domain-containing protein</fullName>
    </recommendedName>
</protein>
<dbReference type="STRING" id="97972.A0A2V1DJW3"/>